<accession>A0ABZ2WI80</accession>
<keyword evidence="3" id="KW-1185">Reference proteome</keyword>
<feature type="region of interest" description="Disordered" evidence="1">
    <location>
        <begin position="195"/>
        <end position="336"/>
    </location>
</feature>
<dbReference type="EMBL" id="CP151260">
    <property type="protein sequence ID" value="WZH40211.1"/>
    <property type="molecule type" value="Genomic_DNA"/>
</dbReference>
<feature type="compositionally biased region" description="Low complexity" evidence="1">
    <location>
        <begin position="386"/>
        <end position="400"/>
    </location>
</feature>
<dbReference type="PANTHER" id="PTHR42048">
    <property type="entry name" value="ARS-BINDING PROTEIN 2"/>
    <property type="match status" value="1"/>
</dbReference>
<feature type="region of interest" description="Disordered" evidence="1">
    <location>
        <begin position="1"/>
        <end position="44"/>
    </location>
</feature>
<sequence>MSSPANHTSRPPPAQPPPQPGASGAGSAAPPAPSFTARRALPDRSVSEQSVEDAYVDFILFCNPAVPLDADTASLREAFRNPPRSGGKSFCTFAIYDLVRKFYNSEIRTWTELTTKLGVEPPDPNKEESAQKVAQYGVRLKKWMNSMHVKAFFEYLMDIPNDYWTNIPTGSNPTSQAIRDGVALEDDMALRALFPHIRPKRGRKRPVDDDTATSTSISPAPAPTQRSHLAPLSALEGVSTPMSADPSRLSGAPWTPSDGAQQTPLFRWPQSAVTPNSRKSFWDDALEPQSAVTPSKPRLAAQRRGPKNVSSAWRPGVANGGVKPRGRPPMNRTPIDASLPLFSVKVTPSAPEEHATPINTSPALLPPKSDSGPSEDAISIPSIVTQPQSAPSRAPRPSISLQVPDRPGGSVRLATPPPPPPPPPPAVLVNGQHSEPQPQLQVSYYGTTSSFTIGADEPRAASQQQVEEPMSQQKDVPRLFFERLEDRTNIDELLGYLMRNCLTSNWFDAEGNPTHTCSTSEAMALVNAILGDMYKAAPSPETFLINLAAMTGGGYLLSGDLTFRRLGVQGGARKYICEWEYRLGHIKGQYQMEAMVPLETLDETDTSPGPTAEEPGAKLSAEEWQAKYENLLMEMDRRDKSFMDLGARVRDRLNWPPKK</sequence>
<evidence type="ECO:0000313" key="3">
    <source>
        <dbReference type="Proteomes" id="UP001489902"/>
    </source>
</evidence>
<name>A0ABZ2WI80_9HYPO</name>
<evidence type="ECO:0000256" key="1">
    <source>
        <dbReference type="SAM" id="MobiDB-lite"/>
    </source>
</evidence>
<feature type="region of interest" description="Disordered" evidence="1">
    <location>
        <begin position="348"/>
        <end position="432"/>
    </location>
</feature>
<feature type="compositionally biased region" description="Pro residues" evidence="1">
    <location>
        <begin position="415"/>
        <end position="426"/>
    </location>
</feature>
<dbReference type="Pfam" id="PF09441">
    <property type="entry name" value="Abp2"/>
    <property type="match status" value="1"/>
</dbReference>
<organism evidence="2 3">
    <name type="scientific">Fusarium acuminatum</name>
    <dbReference type="NCBI Taxonomy" id="5515"/>
    <lineage>
        <taxon>Eukaryota</taxon>
        <taxon>Fungi</taxon>
        <taxon>Dikarya</taxon>
        <taxon>Ascomycota</taxon>
        <taxon>Pezizomycotina</taxon>
        <taxon>Sordariomycetes</taxon>
        <taxon>Hypocreomycetidae</taxon>
        <taxon>Hypocreales</taxon>
        <taxon>Nectriaceae</taxon>
        <taxon>Fusarium</taxon>
        <taxon>Fusarium tricinctum species complex</taxon>
    </lineage>
</organism>
<protein>
    <submittedName>
        <fullName evidence="2">ARS-binding protein</fullName>
    </submittedName>
</protein>
<gene>
    <name evidence="2" type="ORF">QYS62_001139</name>
</gene>
<dbReference type="PANTHER" id="PTHR42048:SF1">
    <property type="entry name" value="ARS-BINDING PROTEIN 2"/>
    <property type="match status" value="1"/>
</dbReference>
<dbReference type="InterPro" id="IPR018562">
    <property type="entry name" value="ARS-binding_2"/>
</dbReference>
<proteinExistence type="predicted"/>
<dbReference type="Proteomes" id="UP001489902">
    <property type="component" value="Chromosome 1"/>
</dbReference>
<evidence type="ECO:0000313" key="2">
    <source>
        <dbReference type="EMBL" id="WZH40211.1"/>
    </source>
</evidence>
<reference evidence="2 3" key="1">
    <citation type="submission" date="2024-04" db="EMBL/GenBank/DDBJ databases">
        <title>Complete genome sequence of Fusarium acuminatum.</title>
        <authorList>
            <person name="Lan B."/>
        </authorList>
    </citation>
    <scope>NUCLEOTIDE SEQUENCE [LARGE SCALE GENOMIC DNA]</scope>
    <source>
        <strain evidence="2">1A</strain>
    </source>
</reference>
<feature type="compositionally biased region" description="Pro residues" evidence="1">
    <location>
        <begin position="10"/>
        <end position="20"/>
    </location>
</feature>